<gene>
    <name evidence="1" type="ORF">ACFPH6_05500</name>
</gene>
<reference evidence="2" key="1">
    <citation type="journal article" date="2019" name="Int. J. Syst. Evol. Microbiol.">
        <title>The Global Catalogue of Microorganisms (GCM) 10K type strain sequencing project: providing services to taxonomists for standard genome sequencing and annotation.</title>
        <authorList>
            <consortium name="The Broad Institute Genomics Platform"/>
            <consortium name="The Broad Institute Genome Sequencing Center for Infectious Disease"/>
            <person name="Wu L."/>
            <person name="Ma J."/>
        </authorList>
    </citation>
    <scope>NUCLEOTIDE SEQUENCE [LARGE SCALE GENOMIC DNA]</scope>
    <source>
        <strain evidence="2">DT43</strain>
    </source>
</reference>
<protein>
    <submittedName>
        <fullName evidence="1">Uncharacterized protein</fullName>
    </submittedName>
</protein>
<evidence type="ECO:0000313" key="1">
    <source>
        <dbReference type="EMBL" id="MFC4464021.1"/>
    </source>
</evidence>
<dbReference type="EMBL" id="JBHSFG010000011">
    <property type="protein sequence ID" value="MFC4464021.1"/>
    <property type="molecule type" value="Genomic_DNA"/>
</dbReference>
<name>A0ABV8YIB7_9ACTN</name>
<organism evidence="1 2">
    <name type="scientific">Streptomyces xiangluensis</name>
    <dbReference type="NCBI Taxonomy" id="2665720"/>
    <lineage>
        <taxon>Bacteria</taxon>
        <taxon>Bacillati</taxon>
        <taxon>Actinomycetota</taxon>
        <taxon>Actinomycetes</taxon>
        <taxon>Kitasatosporales</taxon>
        <taxon>Streptomycetaceae</taxon>
        <taxon>Streptomyces</taxon>
    </lineage>
</organism>
<comment type="caution">
    <text evidence="1">The sequence shown here is derived from an EMBL/GenBank/DDBJ whole genome shotgun (WGS) entry which is preliminary data.</text>
</comment>
<accession>A0ABV8YIB7</accession>
<keyword evidence="2" id="KW-1185">Reference proteome</keyword>
<dbReference type="RefSeq" id="WP_386338438.1">
    <property type="nucleotide sequence ID" value="NZ_JBHSFG010000011.1"/>
</dbReference>
<proteinExistence type="predicted"/>
<evidence type="ECO:0000313" key="2">
    <source>
        <dbReference type="Proteomes" id="UP001596012"/>
    </source>
</evidence>
<sequence length="185" mass="20764">MPNCPAGRLVLTARGRKGLAEPAHETIRHLWRRWLSHGVLDEFSRIEAVKGQRAANVLSAAGPRRKAVGATLAECCPLGKWVTVDELCKAMRTAEHAPYLVRSDRALWRLCLEDAQYGSLGYDGHHDWPVLRGRYTLCVLFEYAATLGLVDVQYIVPDGARDDFCHMWGADWHQRLSRCDGLLAV</sequence>
<dbReference type="Proteomes" id="UP001596012">
    <property type="component" value="Unassembled WGS sequence"/>
</dbReference>